<dbReference type="InterPro" id="IPR021109">
    <property type="entry name" value="Peptidase_aspartic_dom_sf"/>
</dbReference>
<evidence type="ECO:0000313" key="2">
    <source>
        <dbReference type="RefSeq" id="XP_027337058.1"/>
    </source>
</evidence>
<keyword evidence="1" id="KW-1185">Reference proteome</keyword>
<dbReference type="Gene3D" id="2.40.70.10">
    <property type="entry name" value="Acid Proteases"/>
    <property type="match status" value="1"/>
</dbReference>
<evidence type="ECO:0000313" key="1">
    <source>
        <dbReference type="Proteomes" id="UP000694853"/>
    </source>
</evidence>
<gene>
    <name evidence="2" type="primary">LOC113850695</name>
</gene>
<dbReference type="OrthoDB" id="1734538at2759"/>
<sequence length="162" mass="18427">MSSFSIPCSIGNCIVEKALCDLGANFNLMPLAIMKRLRIKEVKPTSITLQLADRSYTYPYDFVILDMEVDADIPLILDRPFLATGRPLIDVQKGEVMLRVQDEKVIFNVFEALKHPNDDVTYMRVDILDSTTFLQFIDNADGISLLRETIVTENYFTAVKKE</sequence>
<name>A0A8B8K219_ABRPR</name>
<dbReference type="RefSeq" id="XP_027337058.1">
    <property type="nucleotide sequence ID" value="XM_027481257.1"/>
</dbReference>
<dbReference type="CDD" id="cd00303">
    <property type="entry name" value="retropepsin_like"/>
    <property type="match status" value="1"/>
</dbReference>
<reference evidence="2" key="2">
    <citation type="submission" date="2025-08" db="UniProtKB">
        <authorList>
            <consortium name="RefSeq"/>
        </authorList>
    </citation>
    <scope>IDENTIFICATION</scope>
    <source>
        <tissue evidence="2">Young leaves</tissue>
    </source>
</reference>
<organism evidence="1 2">
    <name type="scientific">Abrus precatorius</name>
    <name type="common">Indian licorice</name>
    <name type="synonym">Glycine abrus</name>
    <dbReference type="NCBI Taxonomy" id="3816"/>
    <lineage>
        <taxon>Eukaryota</taxon>
        <taxon>Viridiplantae</taxon>
        <taxon>Streptophyta</taxon>
        <taxon>Embryophyta</taxon>
        <taxon>Tracheophyta</taxon>
        <taxon>Spermatophyta</taxon>
        <taxon>Magnoliopsida</taxon>
        <taxon>eudicotyledons</taxon>
        <taxon>Gunneridae</taxon>
        <taxon>Pentapetalae</taxon>
        <taxon>rosids</taxon>
        <taxon>fabids</taxon>
        <taxon>Fabales</taxon>
        <taxon>Fabaceae</taxon>
        <taxon>Papilionoideae</taxon>
        <taxon>50 kb inversion clade</taxon>
        <taxon>NPAAA clade</taxon>
        <taxon>indigoferoid/millettioid clade</taxon>
        <taxon>Abreae</taxon>
        <taxon>Abrus</taxon>
    </lineage>
</organism>
<dbReference type="GeneID" id="113850695"/>
<dbReference type="Proteomes" id="UP000694853">
    <property type="component" value="Unplaced"/>
</dbReference>
<protein>
    <submittedName>
        <fullName evidence="2">Uncharacterized protein LOC113850695</fullName>
    </submittedName>
</protein>
<accession>A0A8B8K219</accession>
<dbReference type="AlphaFoldDB" id="A0A8B8K219"/>
<dbReference type="KEGG" id="aprc:113850695"/>
<proteinExistence type="predicted"/>
<dbReference type="PANTHER" id="PTHR33067">
    <property type="entry name" value="RNA-DIRECTED DNA POLYMERASE-RELATED"/>
    <property type="match status" value="1"/>
</dbReference>
<reference evidence="1" key="1">
    <citation type="journal article" date="2019" name="Toxins">
        <title>Detection of Abrin-Like and Prepropulchellin-Like Toxin Genes and Transcripts Using Whole Genome Sequencing and Full-Length Transcript Sequencing of Abrus precatorius.</title>
        <authorList>
            <person name="Hovde B.T."/>
            <person name="Daligault H.E."/>
            <person name="Hanschen E.R."/>
            <person name="Kunde Y.A."/>
            <person name="Johnson M.B."/>
            <person name="Starkenburg S.R."/>
            <person name="Johnson S.L."/>
        </authorList>
    </citation>
    <scope>NUCLEOTIDE SEQUENCE [LARGE SCALE GENOMIC DNA]</scope>
</reference>